<dbReference type="InterPro" id="IPR012318">
    <property type="entry name" value="HTH_CRP"/>
</dbReference>
<protein>
    <submittedName>
        <fullName evidence="6">CRP/FNR family transcriptional regulator, anaerobic regulatory protein</fullName>
    </submittedName>
</protein>
<dbReference type="InterPro" id="IPR014710">
    <property type="entry name" value="RmlC-like_jellyroll"/>
</dbReference>
<dbReference type="InterPro" id="IPR018490">
    <property type="entry name" value="cNMP-bd_dom_sf"/>
</dbReference>
<dbReference type="PRINTS" id="PR00034">
    <property type="entry name" value="HTHCRP"/>
</dbReference>
<evidence type="ECO:0000256" key="2">
    <source>
        <dbReference type="ARBA" id="ARBA00023125"/>
    </source>
</evidence>
<dbReference type="InterPro" id="IPR018335">
    <property type="entry name" value="Tscrpt_reg_HTH_Crp-type_CS"/>
</dbReference>
<dbReference type="SMART" id="SM00419">
    <property type="entry name" value="HTH_CRP"/>
    <property type="match status" value="1"/>
</dbReference>
<dbReference type="PROSITE" id="PS00042">
    <property type="entry name" value="HTH_CRP_1"/>
    <property type="match status" value="1"/>
</dbReference>
<feature type="domain" description="HTH crp-type" evidence="4">
    <location>
        <begin position="170"/>
        <end position="243"/>
    </location>
</feature>
<keyword evidence="2" id="KW-0238">DNA-binding</keyword>
<dbReference type="FunFam" id="1.10.10.10:FF:000028">
    <property type="entry name" value="Fumarate/nitrate reduction transcriptional regulator Fnr"/>
    <property type="match status" value="1"/>
</dbReference>
<reference evidence="7 8" key="1">
    <citation type="submission" date="2015-11" db="EMBL/GenBank/DDBJ databases">
        <title>The genome of Candidatus Endoriftia persephone in Ridgeia piscesae and population structure of the North Eastern Pacific vestimentiferan symbionts.</title>
        <authorList>
            <person name="Perez M."/>
            <person name="Juniper K.S."/>
        </authorList>
    </citation>
    <scope>NUCLEOTIDE SEQUENCE [LARGE SCALE GENOMIC DNA]</scope>
    <source>
        <strain evidence="6">Ind10</strain>
        <strain evidence="5">Ind11</strain>
    </source>
</reference>
<dbReference type="Gene3D" id="1.10.10.10">
    <property type="entry name" value="Winged helix-like DNA-binding domain superfamily/Winged helix DNA-binding domain"/>
    <property type="match status" value="1"/>
</dbReference>
<dbReference type="SUPFAM" id="SSF51206">
    <property type="entry name" value="cAMP-binding domain-like"/>
    <property type="match status" value="1"/>
</dbReference>
<dbReference type="InterPro" id="IPR036390">
    <property type="entry name" value="WH_DNA-bd_sf"/>
</dbReference>
<dbReference type="InterPro" id="IPR036388">
    <property type="entry name" value="WH-like_DNA-bd_sf"/>
</dbReference>
<accession>A0A0T5YU79</accession>
<evidence type="ECO:0000313" key="7">
    <source>
        <dbReference type="Proteomes" id="UP000051276"/>
    </source>
</evidence>
<keyword evidence="8" id="KW-1185">Reference proteome</keyword>
<dbReference type="OrthoDB" id="7643467at2"/>
<keyword evidence="1" id="KW-0805">Transcription regulation</keyword>
<dbReference type="Pfam" id="PF00027">
    <property type="entry name" value="cNMP_binding"/>
    <property type="match status" value="1"/>
</dbReference>
<dbReference type="SUPFAM" id="SSF46785">
    <property type="entry name" value="Winged helix' DNA-binding domain"/>
    <property type="match status" value="1"/>
</dbReference>
<evidence type="ECO:0000313" key="8">
    <source>
        <dbReference type="Proteomes" id="UP000051634"/>
    </source>
</evidence>
<dbReference type="Proteomes" id="UP000051634">
    <property type="component" value="Unassembled WGS sequence"/>
</dbReference>
<dbReference type="AlphaFoldDB" id="A0A0T5YU79"/>
<organism evidence="5 8">
    <name type="scientific">endosymbiont of Ridgeia piscesae</name>
    <dbReference type="NCBI Taxonomy" id="54398"/>
    <lineage>
        <taxon>Bacteria</taxon>
        <taxon>Pseudomonadati</taxon>
        <taxon>Pseudomonadota</taxon>
        <taxon>Gammaproteobacteria</taxon>
        <taxon>sulfur-oxidizing symbionts</taxon>
    </lineage>
</organism>
<dbReference type="SMART" id="SM00100">
    <property type="entry name" value="cNMP"/>
    <property type="match status" value="1"/>
</dbReference>
<evidence type="ECO:0000259" key="4">
    <source>
        <dbReference type="PROSITE" id="PS51063"/>
    </source>
</evidence>
<dbReference type="Proteomes" id="UP000051276">
    <property type="component" value="Unassembled WGS sequence"/>
</dbReference>
<dbReference type="EMBL" id="LDXT01000094">
    <property type="protein sequence ID" value="KRT54058.1"/>
    <property type="molecule type" value="Genomic_DNA"/>
</dbReference>
<dbReference type="InterPro" id="IPR000595">
    <property type="entry name" value="cNMP-bd_dom"/>
</dbReference>
<dbReference type="Pfam" id="PF13545">
    <property type="entry name" value="HTH_Crp_2"/>
    <property type="match status" value="1"/>
</dbReference>
<dbReference type="GO" id="GO:0003700">
    <property type="term" value="F:DNA-binding transcription factor activity"/>
    <property type="evidence" value="ECO:0007669"/>
    <property type="project" value="InterPro"/>
</dbReference>
<dbReference type="STRING" id="54398.Ga0074115_102160"/>
<evidence type="ECO:0000256" key="1">
    <source>
        <dbReference type="ARBA" id="ARBA00023015"/>
    </source>
</evidence>
<evidence type="ECO:0000313" key="5">
    <source>
        <dbReference type="EMBL" id="KRT54058.1"/>
    </source>
</evidence>
<evidence type="ECO:0000256" key="3">
    <source>
        <dbReference type="ARBA" id="ARBA00023163"/>
    </source>
</evidence>
<dbReference type="Gene3D" id="2.60.120.10">
    <property type="entry name" value="Jelly Rolls"/>
    <property type="match status" value="1"/>
</dbReference>
<dbReference type="CDD" id="cd00092">
    <property type="entry name" value="HTH_CRP"/>
    <property type="match status" value="1"/>
</dbReference>
<name>A0A0T5YU79_9GAMM</name>
<keyword evidence="3" id="KW-0804">Transcription</keyword>
<dbReference type="EMBL" id="LMXI01000509">
    <property type="protein sequence ID" value="KRT57613.1"/>
    <property type="molecule type" value="Genomic_DNA"/>
</dbReference>
<dbReference type="CDD" id="cd00038">
    <property type="entry name" value="CAP_ED"/>
    <property type="match status" value="1"/>
</dbReference>
<dbReference type="PROSITE" id="PS51063">
    <property type="entry name" value="HTH_CRP_2"/>
    <property type="match status" value="1"/>
</dbReference>
<proteinExistence type="predicted"/>
<dbReference type="GO" id="GO:0003677">
    <property type="term" value="F:DNA binding"/>
    <property type="evidence" value="ECO:0007669"/>
    <property type="project" value="UniProtKB-KW"/>
</dbReference>
<sequence length="253" mass="27520">MNSQTKQPTLFCEMSQCWGGDAAVECSSCGLDPLCALVDYGTNDSVAVDEILLANRAVAKGETLFRVGMPFFSIFSVKSGAFKTLLPSSHSADQIIGFHLPGELMGVEGIAQARYPFTVRALEVSHICELRLDRLNALLDDKERVQQAIISMLSGEVAFQYSLTAELIRQSAEGRVAAFLLNLSRRLVGRGFSGSEFNLPMSRVDIGNFLGLAPETITRFLKSLERKGLIEIRRKSLKILDEGGVAALAEAGE</sequence>
<comment type="caution">
    <text evidence="5">The sequence shown here is derived from an EMBL/GenBank/DDBJ whole genome shotgun (WGS) entry which is preliminary data.</text>
</comment>
<gene>
    <name evidence="5" type="ORF">Ga0074115_102160</name>
    <name evidence="6" type="ORF">Ga0076813_11851</name>
</gene>
<evidence type="ECO:0000313" key="6">
    <source>
        <dbReference type="EMBL" id="KRT57613.1"/>
    </source>
</evidence>